<proteinExistence type="inferred from homology"/>
<dbReference type="Proteomes" id="UP000033540">
    <property type="component" value="Unassembled WGS sequence"/>
</dbReference>
<evidence type="ECO:0000259" key="4">
    <source>
        <dbReference type="Pfam" id="PF07859"/>
    </source>
</evidence>
<evidence type="ECO:0000256" key="1">
    <source>
        <dbReference type="ARBA" id="ARBA00006484"/>
    </source>
</evidence>
<dbReference type="AlphaFoldDB" id="A0A0F0IH17"/>
<dbReference type="GO" id="GO:0016787">
    <property type="term" value="F:hydrolase activity"/>
    <property type="evidence" value="ECO:0007669"/>
    <property type="project" value="InterPro"/>
</dbReference>
<name>A0A0F0IH17_ASPPU</name>
<gene>
    <name evidence="5" type="ORF">P875_00021426</name>
</gene>
<dbReference type="PRINTS" id="PR00111">
    <property type="entry name" value="ABHYDROLASE"/>
</dbReference>
<dbReference type="SUPFAM" id="SSF53474">
    <property type="entry name" value="alpha/beta-Hydrolases"/>
    <property type="match status" value="1"/>
</dbReference>
<dbReference type="STRING" id="1403190.A0A0F0IH17"/>
<dbReference type="EMBL" id="JZEE01000307">
    <property type="protein sequence ID" value="KJK66456.1"/>
    <property type="molecule type" value="Genomic_DNA"/>
</dbReference>
<dbReference type="SUPFAM" id="SSF51735">
    <property type="entry name" value="NAD(P)-binding Rossmann-fold domains"/>
    <property type="match status" value="1"/>
</dbReference>
<dbReference type="GO" id="GO:0016614">
    <property type="term" value="F:oxidoreductase activity, acting on CH-OH group of donors"/>
    <property type="evidence" value="ECO:0007669"/>
    <property type="project" value="UniProtKB-ARBA"/>
</dbReference>
<comment type="similarity">
    <text evidence="1">Belongs to the short-chain dehydrogenases/reductases (SDR) family.</text>
</comment>
<dbReference type="InterPro" id="IPR036291">
    <property type="entry name" value="NAD(P)-bd_dom_sf"/>
</dbReference>
<reference evidence="5 6" key="1">
    <citation type="submission" date="2015-02" db="EMBL/GenBank/DDBJ databases">
        <title>Draft genome sequence of Aspergillus parasiticus SU-1.</title>
        <authorList>
            <person name="Yu J."/>
            <person name="Fedorova N."/>
            <person name="Yin Y."/>
            <person name="Losada L."/>
            <person name="Zafar N."/>
            <person name="Taujale R."/>
            <person name="Ehrlich K.C."/>
            <person name="Bhatnagar D."/>
            <person name="Cleveland T.E."/>
            <person name="Bennett J.W."/>
            <person name="Nierman W.C."/>
        </authorList>
    </citation>
    <scope>NUCLEOTIDE SEQUENCE [LARGE SCALE GENOMIC DNA]</scope>
    <source>
        <strain evidence="6">ATCC 56775 / NRRL 5862 / SRRC 143 / SU-1</strain>
    </source>
</reference>
<keyword evidence="3" id="KW-0560">Oxidoreductase</keyword>
<dbReference type="PANTHER" id="PTHR48107:SF7">
    <property type="entry name" value="RE15974P"/>
    <property type="match status" value="1"/>
</dbReference>
<evidence type="ECO:0000256" key="3">
    <source>
        <dbReference type="ARBA" id="ARBA00023002"/>
    </source>
</evidence>
<dbReference type="InterPro" id="IPR029058">
    <property type="entry name" value="AB_hydrolase_fold"/>
</dbReference>
<dbReference type="Pfam" id="PF07859">
    <property type="entry name" value="Abhydrolase_3"/>
    <property type="match status" value="1"/>
</dbReference>
<dbReference type="Gene3D" id="3.40.50.720">
    <property type="entry name" value="NAD(P)-binding Rossmann-like Domain"/>
    <property type="match status" value="1"/>
</dbReference>
<dbReference type="Gene3D" id="3.40.50.1820">
    <property type="entry name" value="alpha/beta hydrolase"/>
    <property type="match status" value="1"/>
</dbReference>
<accession>A0A0F0IH17</accession>
<keyword evidence="2" id="KW-0521">NADP</keyword>
<sequence>MPTPPFFDLLNSLESFNDIEKYSTFHIVNATYKTSIDGNSHITTDILIPRTLRNTKYQGPRPVIVRIHGGFLVTGSSLYPPWFSNWILEYALLNNAIIISPNYRLLPEVTGRDILDDVNDFWDWLHSGSVDPIIWGAGYQSVTLDQSSVLMIGESAGGYLAIQLAITYPSKICGVIAAYPMVHLQSKFYTEAYSKPIVGVPNIPVSLLDDHLTMITTKDNSRIEWVTAADPPDRLELAFSIVQNGKFLDIFGSKDKELFPLERLQDLILTGQSVQLPPMFIFHGEQDSAVPVDSSRVFVRFLWEKLPQARVMFYTQDGDHGFDAEATLETPWLRDGLERISKVCNSKSQTHIKMITDFSGVSLKGKTAIVTGASRGLGAGIALLLAKRGANVVVNYVSDGSAKRAQEVVDQINNQIGTKAILCRADVSKLEEIPLLVDAALKISETGKIEILIHNAAQGLEANLVDTTPEFYETHLNCNVRGPIFLTKAVVPHIAKGGRIVFISSAGARLGVAGQTVYAATKAADEALVRVWAKELGQSHNITVNCVNPGPIATDQWFQSDEQFLKDMQPLIESTPAAARVGEVDDVAPLVAFLCSDDARWTTGACLSANGGLYN</sequence>
<comment type="caution">
    <text evidence="5">The sequence shown here is derived from an EMBL/GenBank/DDBJ whole genome shotgun (WGS) entry which is preliminary data.</text>
</comment>
<evidence type="ECO:0000313" key="5">
    <source>
        <dbReference type="EMBL" id="KJK66456.1"/>
    </source>
</evidence>
<dbReference type="Pfam" id="PF13561">
    <property type="entry name" value="adh_short_C2"/>
    <property type="match status" value="1"/>
</dbReference>
<dbReference type="PRINTS" id="PR00081">
    <property type="entry name" value="GDHRDH"/>
</dbReference>
<evidence type="ECO:0000313" key="6">
    <source>
        <dbReference type="Proteomes" id="UP000033540"/>
    </source>
</evidence>
<dbReference type="OrthoDB" id="19653at2759"/>
<dbReference type="InterPro" id="IPR020904">
    <property type="entry name" value="Sc_DH/Rdtase_CS"/>
</dbReference>
<organism evidence="5 6">
    <name type="scientific">Aspergillus parasiticus (strain ATCC 56775 / NRRL 5862 / SRRC 143 / SU-1)</name>
    <dbReference type="NCBI Taxonomy" id="1403190"/>
    <lineage>
        <taxon>Eukaryota</taxon>
        <taxon>Fungi</taxon>
        <taxon>Dikarya</taxon>
        <taxon>Ascomycota</taxon>
        <taxon>Pezizomycotina</taxon>
        <taxon>Eurotiomycetes</taxon>
        <taxon>Eurotiomycetidae</taxon>
        <taxon>Eurotiales</taxon>
        <taxon>Aspergillaceae</taxon>
        <taxon>Aspergillus</taxon>
        <taxon>Aspergillus subgen. Circumdati</taxon>
    </lineage>
</organism>
<feature type="domain" description="Alpha/beta hydrolase fold-3" evidence="4">
    <location>
        <begin position="64"/>
        <end position="186"/>
    </location>
</feature>
<evidence type="ECO:0000256" key="2">
    <source>
        <dbReference type="ARBA" id="ARBA00022857"/>
    </source>
</evidence>
<dbReference type="GO" id="GO:0044550">
    <property type="term" value="P:secondary metabolite biosynthetic process"/>
    <property type="evidence" value="ECO:0007669"/>
    <property type="project" value="UniProtKB-ARBA"/>
</dbReference>
<dbReference type="InterPro" id="IPR000073">
    <property type="entry name" value="AB_hydrolase_1"/>
</dbReference>
<dbReference type="PROSITE" id="PS00061">
    <property type="entry name" value="ADH_SHORT"/>
    <property type="match status" value="1"/>
</dbReference>
<dbReference type="FunFam" id="3.40.50.720:FF:000374">
    <property type="entry name" value="3-oxoacyl-(Acyl-carrier-protein) reductase"/>
    <property type="match status" value="1"/>
</dbReference>
<dbReference type="InterPro" id="IPR013094">
    <property type="entry name" value="AB_hydrolase_3"/>
</dbReference>
<protein>
    <submittedName>
        <fullName evidence="5">Tetrahydroxynaphthalene/trihydroxynaphthalene reductase-like classical c SDR</fullName>
    </submittedName>
</protein>
<dbReference type="PANTHER" id="PTHR48107">
    <property type="entry name" value="NADPH-DEPENDENT ALDEHYDE REDUCTASE-LIKE PROTEIN, CHLOROPLASTIC-RELATED"/>
    <property type="match status" value="1"/>
</dbReference>
<dbReference type="InterPro" id="IPR002347">
    <property type="entry name" value="SDR_fam"/>
</dbReference>